<dbReference type="Proteomes" id="UP000269721">
    <property type="component" value="Unassembled WGS sequence"/>
</dbReference>
<proteinExistence type="predicted"/>
<organism evidence="2 3">
    <name type="scientific">Blyttiomyces helicus</name>
    <dbReference type="NCBI Taxonomy" id="388810"/>
    <lineage>
        <taxon>Eukaryota</taxon>
        <taxon>Fungi</taxon>
        <taxon>Fungi incertae sedis</taxon>
        <taxon>Chytridiomycota</taxon>
        <taxon>Chytridiomycota incertae sedis</taxon>
        <taxon>Chytridiomycetes</taxon>
        <taxon>Chytridiomycetes incertae sedis</taxon>
        <taxon>Blyttiomyces</taxon>
    </lineage>
</organism>
<gene>
    <name evidence="2" type="ORF">BDK51DRAFT_37821</name>
</gene>
<evidence type="ECO:0000313" key="2">
    <source>
        <dbReference type="EMBL" id="RKO84326.1"/>
    </source>
</evidence>
<name>A0A4P9W2M6_9FUNG</name>
<evidence type="ECO:0000313" key="3">
    <source>
        <dbReference type="Proteomes" id="UP000269721"/>
    </source>
</evidence>
<evidence type="ECO:0000256" key="1">
    <source>
        <dbReference type="SAM" id="MobiDB-lite"/>
    </source>
</evidence>
<feature type="compositionally biased region" description="Polar residues" evidence="1">
    <location>
        <begin position="59"/>
        <end position="75"/>
    </location>
</feature>
<reference evidence="3" key="1">
    <citation type="journal article" date="2018" name="Nat. Microbiol.">
        <title>Leveraging single-cell genomics to expand the fungal tree of life.</title>
        <authorList>
            <person name="Ahrendt S.R."/>
            <person name="Quandt C.A."/>
            <person name="Ciobanu D."/>
            <person name="Clum A."/>
            <person name="Salamov A."/>
            <person name="Andreopoulos B."/>
            <person name="Cheng J.F."/>
            <person name="Woyke T."/>
            <person name="Pelin A."/>
            <person name="Henrissat B."/>
            <person name="Reynolds N.K."/>
            <person name="Benny G.L."/>
            <person name="Smith M.E."/>
            <person name="James T.Y."/>
            <person name="Grigoriev I.V."/>
        </authorList>
    </citation>
    <scope>NUCLEOTIDE SEQUENCE [LARGE SCALE GENOMIC DNA]</scope>
</reference>
<dbReference type="EMBL" id="ML000240">
    <property type="protein sequence ID" value="RKO84326.1"/>
    <property type="molecule type" value="Genomic_DNA"/>
</dbReference>
<sequence length="181" mass="19079">MPRHARETDESVSNTALSQGTSRRFNQKPQGAPSVFSRLGPPINTAQSNLPYSEGPARGTSNRGKQMPEATSSLMSRVGPPAGNAQSYLAPQRASPYTQTGASALAAETPFSRPGFSRASSVNHEANMQPLGSEGSTGSSPDRVDDSASREIAPAPLRTRAAALAIGACPSLQADRFRWIR</sequence>
<dbReference type="AlphaFoldDB" id="A0A4P9W2M6"/>
<feature type="compositionally biased region" description="Polar residues" evidence="1">
    <location>
        <begin position="84"/>
        <end position="102"/>
    </location>
</feature>
<protein>
    <submittedName>
        <fullName evidence="2">Uncharacterized protein</fullName>
    </submittedName>
</protein>
<feature type="compositionally biased region" description="Polar residues" evidence="1">
    <location>
        <begin position="11"/>
        <end position="29"/>
    </location>
</feature>
<accession>A0A4P9W2M6</accession>
<keyword evidence="3" id="KW-1185">Reference proteome</keyword>
<feature type="region of interest" description="Disordered" evidence="1">
    <location>
        <begin position="1"/>
        <end position="154"/>
    </location>
</feature>